<dbReference type="InterPro" id="IPR021251">
    <property type="entry name" value="DUF2793"/>
</dbReference>
<protein>
    <submittedName>
        <fullName evidence="2">RB133</fullName>
    </submittedName>
</protein>
<dbReference type="Pfam" id="PF11962">
    <property type="entry name" value="Peptidase_G2"/>
    <property type="match status" value="2"/>
</dbReference>
<accession>Q8KWA9</accession>
<name>Q8KWA9_9RHOB</name>
<dbReference type="AlphaFoldDB" id="Q8KWA9"/>
<evidence type="ECO:0000259" key="1">
    <source>
        <dbReference type="Pfam" id="PF11962"/>
    </source>
</evidence>
<dbReference type="EMBL" id="AF416330">
    <property type="protein sequence ID" value="AAN05154.1"/>
    <property type="molecule type" value="Genomic_DNA"/>
</dbReference>
<proteinExistence type="predicted"/>
<sequence length="466" mass="49781">MRQDQGHCFHIEDNLIGNAGNSSLNTWIVSIFLRRPRPLRPRRARCFSPLQPGALFCAGPSPPACATRSPLMSQSSPRLTLPYLQPAQAQKHVTHNEALQRLDALVQLVVQEVGAETPPASPDPGVAYALGANPSGLWAGQGDQIAIFQGEGWLFLPLQPGWRAWDLATQSLQVWDGSAWGAPDLPDMVDQLGVATSADAGNRLAVASDAVLFTHAGDNHQLKLNKASDGDTASLLFQSNWSGHAEMGLAGSTDFSIKVSGGGSWPAAMVVKSASARVGFGTYSPGARLDIAHGGSGDDYLLAGEGTPLFRLAADGNGSCAGAWSGGGADYAEYFEWLDGNPEGEDRRGLAVLCEGEKIRPARAGETPIGVISAAPCVIGNDDGGAWAGRDLRDAYGAPCLDASGQRRRNPAYDPTRPYQPRAMRREWDLVGLIGRLHLRQGQPVAPRWTQLRTNRETGLDLWLLR</sequence>
<reference evidence="2" key="1">
    <citation type="journal article" date="2003" name="Plasmid">
        <title>Nucleotide sequence based characterizations of two cryptic plasmids from the marine bacterium Ruegeria isolate PR1b.</title>
        <authorList>
            <person name="Zhong Z."/>
            <person name="Caspi R."/>
            <person name="Helinski D."/>
            <person name="Knauf V."/>
            <person name="Sykes S."/>
            <person name="O'Byrne C."/>
            <person name="Shea T.P."/>
            <person name="Wilkinson J.E."/>
            <person name="DeLoughery C."/>
            <person name="Toukdarian A."/>
        </authorList>
    </citation>
    <scope>NUCLEOTIDE SEQUENCE</scope>
    <source>
        <strain evidence="2">PR1b</strain>
        <plasmid evidence="2">pSD20</plasmid>
    </source>
</reference>
<feature type="domain" description="Peptidase G2 IMC autoproteolytic cleavage" evidence="1">
    <location>
        <begin position="314"/>
        <end position="398"/>
    </location>
</feature>
<keyword evidence="2" id="KW-0614">Plasmid</keyword>
<evidence type="ECO:0000313" key="2">
    <source>
        <dbReference type="EMBL" id="AAN05154.1"/>
    </source>
</evidence>
<dbReference type="Pfam" id="PF10983">
    <property type="entry name" value="DUF2793"/>
    <property type="match status" value="1"/>
</dbReference>
<dbReference type="Gene3D" id="2.40.300.10">
    <property type="entry name" value="Head decoration protein D"/>
    <property type="match status" value="1"/>
</dbReference>
<geneLocation type="plasmid" evidence="2">
    <name>pSD20</name>
</geneLocation>
<dbReference type="InterPro" id="IPR021865">
    <property type="entry name" value="Peptidase_G2"/>
</dbReference>
<organism evidence="2">
    <name type="scientific">Ruegeria sp. PR1b</name>
    <dbReference type="NCBI Taxonomy" id="185588"/>
    <lineage>
        <taxon>Bacteria</taxon>
        <taxon>Pseudomonadati</taxon>
        <taxon>Pseudomonadota</taxon>
        <taxon>Alphaproteobacteria</taxon>
        <taxon>Rhodobacterales</taxon>
        <taxon>Roseobacteraceae</taxon>
        <taxon>Ruegeria</taxon>
    </lineage>
</organism>
<feature type="domain" description="Peptidase G2 IMC autoproteolytic cleavage" evidence="1">
    <location>
        <begin position="408"/>
        <end position="441"/>
    </location>
</feature>